<name>A0A918HQ42_9ACTN</name>
<protein>
    <recommendedName>
        <fullName evidence="9">Peptidase M48 domain-containing protein</fullName>
    </recommendedName>
</protein>
<dbReference type="GO" id="GO:0006508">
    <property type="term" value="P:proteolysis"/>
    <property type="evidence" value="ECO:0007669"/>
    <property type="project" value="UniProtKB-KW"/>
</dbReference>
<keyword evidence="2" id="KW-0645">Protease</keyword>
<sequence length="482" mass="51520">MDTPRSDDHHRVREWLLGTTLLAVAWLPTAVVAAVLLVVCLRWGPAWAALAPVALVAGRLSSVLGGRGPLPGRAVRPDDEPELAALVQDIAGRLGFDQPLLVRIVPGVQASLGRTRISGVRAHVLLLGLPLLRRLTEAQLTSVIAHELAHERHVGDRRATLLRFARAQAADRLDSRFRPTAPLAGPLLRASQPLLWRAETAADADAVRIAGTEATTEALHRTVLLHAVFEGLGEAWLAALAEQDSHPEDFYDALDAALDDPHVARRAARAFAEEDALDPYAAADHPPLDLRLAALPEHTGTPFGSTPVPLRTAAGIERWCRRALTHGDEEFDDGELRPVRLLEMTPHQLRELGDDTGSLLLHRATGRDTPAEAVSAALDAVADGTWTALARRLEPSLRWAPASLRNPLARTVLASAVARTLAGALRTAGWTPAGRWIDTVLTAPDGGRIVDVHEMAGTAVDTGDPGPLRALLTSSGPKEAAV</sequence>
<reference evidence="10" key="1">
    <citation type="journal article" date="2014" name="Int. J. Syst. Evol. Microbiol.">
        <title>Complete genome sequence of Corynebacterium casei LMG S-19264T (=DSM 44701T), isolated from a smear-ripened cheese.</title>
        <authorList>
            <consortium name="US DOE Joint Genome Institute (JGI-PGF)"/>
            <person name="Walter F."/>
            <person name="Albersmeier A."/>
            <person name="Kalinowski J."/>
            <person name="Ruckert C."/>
        </authorList>
    </citation>
    <scope>NUCLEOTIDE SEQUENCE</scope>
    <source>
        <strain evidence="10">JCM 4125</strain>
    </source>
</reference>
<keyword evidence="8" id="KW-0812">Transmembrane</keyword>
<dbReference type="InterPro" id="IPR001915">
    <property type="entry name" value="Peptidase_M48"/>
</dbReference>
<feature type="domain" description="Peptidase M48" evidence="9">
    <location>
        <begin position="130"/>
        <end position="297"/>
    </location>
</feature>
<gene>
    <name evidence="10" type="ORF">GCM10010226_85660</name>
</gene>
<keyword evidence="8" id="KW-0472">Membrane</keyword>
<dbReference type="Pfam" id="PF01435">
    <property type="entry name" value="Peptidase_M48"/>
    <property type="match status" value="1"/>
</dbReference>
<dbReference type="GO" id="GO:0004222">
    <property type="term" value="F:metalloendopeptidase activity"/>
    <property type="evidence" value="ECO:0007669"/>
    <property type="project" value="InterPro"/>
</dbReference>
<keyword evidence="6" id="KW-0482">Metalloprotease</keyword>
<evidence type="ECO:0000313" key="10">
    <source>
        <dbReference type="EMBL" id="GGT94806.1"/>
    </source>
</evidence>
<evidence type="ECO:0000256" key="1">
    <source>
        <dbReference type="ARBA" id="ARBA00001947"/>
    </source>
</evidence>
<dbReference type="RefSeq" id="WP_189718022.1">
    <property type="nucleotide sequence ID" value="NZ_BMSA01000046.1"/>
</dbReference>
<evidence type="ECO:0000256" key="5">
    <source>
        <dbReference type="ARBA" id="ARBA00022833"/>
    </source>
</evidence>
<dbReference type="Gene3D" id="3.30.2010.10">
    <property type="entry name" value="Metalloproteases ('zincins'), catalytic domain"/>
    <property type="match status" value="1"/>
</dbReference>
<dbReference type="Proteomes" id="UP000646776">
    <property type="component" value="Unassembled WGS sequence"/>
</dbReference>
<evidence type="ECO:0000256" key="7">
    <source>
        <dbReference type="SAM" id="MobiDB-lite"/>
    </source>
</evidence>
<keyword evidence="4" id="KW-0378">Hydrolase</keyword>
<feature type="transmembrane region" description="Helical" evidence="8">
    <location>
        <begin position="45"/>
        <end position="66"/>
    </location>
</feature>
<evidence type="ECO:0000259" key="9">
    <source>
        <dbReference type="Pfam" id="PF01435"/>
    </source>
</evidence>
<keyword evidence="8" id="KW-1133">Transmembrane helix</keyword>
<proteinExistence type="predicted"/>
<evidence type="ECO:0000256" key="4">
    <source>
        <dbReference type="ARBA" id="ARBA00022801"/>
    </source>
</evidence>
<dbReference type="EMBL" id="BMSA01000046">
    <property type="protein sequence ID" value="GGT94806.1"/>
    <property type="molecule type" value="Genomic_DNA"/>
</dbReference>
<comment type="cofactor">
    <cofactor evidence="1">
        <name>Zn(2+)</name>
        <dbReference type="ChEBI" id="CHEBI:29105"/>
    </cofactor>
</comment>
<accession>A0A918HQ42</accession>
<keyword evidence="5" id="KW-0862">Zinc</keyword>
<evidence type="ECO:0000313" key="11">
    <source>
        <dbReference type="Proteomes" id="UP000646776"/>
    </source>
</evidence>
<comment type="caution">
    <text evidence="10">The sequence shown here is derived from an EMBL/GenBank/DDBJ whole genome shotgun (WGS) entry which is preliminary data.</text>
</comment>
<keyword evidence="3" id="KW-0479">Metal-binding</keyword>
<organism evidence="10 11">
    <name type="scientific">Streptomyces phaeofaciens</name>
    <dbReference type="NCBI Taxonomy" id="68254"/>
    <lineage>
        <taxon>Bacteria</taxon>
        <taxon>Bacillati</taxon>
        <taxon>Actinomycetota</taxon>
        <taxon>Actinomycetes</taxon>
        <taxon>Kitasatosporales</taxon>
        <taxon>Streptomycetaceae</taxon>
        <taxon>Streptomyces</taxon>
    </lineage>
</organism>
<evidence type="ECO:0000256" key="8">
    <source>
        <dbReference type="SAM" id="Phobius"/>
    </source>
</evidence>
<reference evidence="10" key="2">
    <citation type="submission" date="2020-09" db="EMBL/GenBank/DDBJ databases">
        <authorList>
            <person name="Sun Q."/>
            <person name="Ohkuma M."/>
        </authorList>
    </citation>
    <scope>NUCLEOTIDE SEQUENCE</scope>
    <source>
        <strain evidence="10">JCM 4125</strain>
    </source>
</reference>
<feature type="region of interest" description="Disordered" evidence="7">
    <location>
        <begin position="460"/>
        <end position="482"/>
    </location>
</feature>
<evidence type="ECO:0000256" key="2">
    <source>
        <dbReference type="ARBA" id="ARBA00022670"/>
    </source>
</evidence>
<feature type="transmembrane region" description="Helical" evidence="8">
    <location>
        <begin position="15"/>
        <end position="39"/>
    </location>
</feature>
<keyword evidence="11" id="KW-1185">Reference proteome</keyword>
<evidence type="ECO:0000256" key="6">
    <source>
        <dbReference type="ARBA" id="ARBA00023049"/>
    </source>
</evidence>
<dbReference type="GO" id="GO:0046872">
    <property type="term" value="F:metal ion binding"/>
    <property type="evidence" value="ECO:0007669"/>
    <property type="project" value="UniProtKB-KW"/>
</dbReference>
<dbReference type="AlphaFoldDB" id="A0A918HQ42"/>
<evidence type="ECO:0000256" key="3">
    <source>
        <dbReference type="ARBA" id="ARBA00022723"/>
    </source>
</evidence>